<gene>
    <name evidence="4" type="ORF">EYE42_00560</name>
</gene>
<evidence type="ECO:0000259" key="3">
    <source>
        <dbReference type="Pfam" id="PF03413"/>
    </source>
</evidence>
<dbReference type="AlphaFoldDB" id="A0A4Q9G4S6"/>
<dbReference type="OrthoDB" id="7991900at2"/>
<evidence type="ECO:0000313" key="5">
    <source>
        <dbReference type="Proteomes" id="UP000293520"/>
    </source>
</evidence>
<organism evidence="4 5">
    <name type="scientific">Paracoccus subflavus</name>
    <dbReference type="NCBI Taxonomy" id="2528244"/>
    <lineage>
        <taxon>Bacteria</taxon>
        <taxon>Pseudomonadati</taxon>
        <taxon>Pseudomonadota</taxon>
        <taxon>Alphaproteobacteria</taxon>
        <taxon>Rhodobacterales</taxon>
        <taxon>Paracoccaceae</taxon>
        <taxon>Paracoccus</taxon>
    </lineage>
</organism>
<dbReference type="EMBL" id="SISK01000001">
    <property type="protein sequence ID" value="TBN43668.1"/>
    <property type="molecule type" value="Genomic_DNA"/>
</dbReference>
<dbReference type="Pfam" id="PF03413">
    <property type="entry name" value="PepSY"/>
    <property type="match status" value="1"/>
</dbReference>
<comment type="caution">
    <text evidence="4">The sequence shown here is derived from an EMBL/GenBank/DDBJ whole genome shotgun (WGS) entry which is preliminary data.</text>
</comment>
<feature type="compositionally biased region" description="Acidic residues" evidence="1">
    <location>
        <begin position="204"/>
        <end position="215"/>
    </location>
</feature>
<keyword evidence="5" id="KW-1185">Reference proteome</keyword>
<reference evidence="4 5" key="1">
    <citation type="submission" date="2019-02" db="EMBL/GenBank/DDBJ databases">
        <title>Paracoccus subflavus sp. nov., isolated from marine sediment of the Pacific Ocean.</title>
        <authorList>
            <person name="Zhang G."/>
        </authorList>
    </citation>
    <scope>NUCLEOTIDE SEQUENCE [LARGE SCALE GENOMIC DNA]</scope>
    <source>
        <strain evidence="4 5">GY0581</strain>
    </source>
</reference>
<accession>A0A4Q9G4S6</accession>
<proteinExistence type="predicted"/>
<evidence type="ECO:0000256" key="2">
    <source>
        <dbReference type="SAM" id="SignalP"/>
    </source>
</evidence>
<evidence type="ECO:0000256" key="1">
    <source>
        <dbReference type="SAM" id="MobiDB-lite"/>
    </source>
</evidence>
<protein>
    <recommendedName>
        <fullName evidence="3">PepSY domain-containing protein</fullName>
    </recommendedName>
</protein>
<dbReference type="Proteomes" id="UP000293520">
    <property type="component" value="Unassembled WGS sequence"/>
</dbReference>
<feature type="signal peptide" evidence="2">
    <location>
        <begin position="1"/>
        <end position="36"/>
    </location>
</feature>
<dbReference type="InterPro" id="IPR025711">
    <property type="entry name" value="PepSY"/>
</dbReference>
<sequence>MTQMETKPKSRFSRVMMAALAGSVALGGMGATLAYAGNHDASAKVQALSTAKVTLADAIRTAEAAGQGIVTGAEFDATKDGTYFDVTTQNGTTEIDHRIDPMTGAILASTPNVEKDDGDSNADEAQELAAIQGAKVSLLQAISTAEGQGAKVMGIEYETEDGTLGIELQTADTSGAVSESMVNAATGAAIQGDQDSADDKGDEAGEQQEADEGNEAGEQQEAGEENEG</sequence>
<name>A0A4Q9G4S6_9RHOB</name>
<feature type="domain" description="PepSY" evidence="3">
    <location>
        <begin position="52"/>
        <end position="109"/>
    </location>
</feature>
<feature type="region of interest" description="Disordered" evidence="1">
    <location>
        <begin position="178"/>
        <end position="228"/>
    </location>
</feature>
<dbReference type="Gene3D" id="3.10.450.40">
    <property type="match status" value="1"/>
</dbReference>
<keyword evidence="2" id="KW-0732">Signal</keyword>
<evidence type="ECO:0000313" key="4">
    <source>
        <dbReference type="EMBL" id="TBN43668.1"/>
    </source>
</evidence>
<feature type="chain" id="PRO_5020304142" description="PepSY domain-containing protein" evidence="2">
    <location>
        <begin position="37"/>
        <end position="228"/>
    </location>
</feature>